<reference evidence="13 14" key="1">
    <citation type="submission" date="2023-03" db="EMBL/GenBank/DDBJ databases">
        <title>Paludisphaera mucosa sp. nov. a novel planctomycete from northern fen.</title>
        <authorList>
            <person name="Ivanova A."/>
        </authorList>
    </citation>
    <scope>NUCLEOTIDE SEQUENCE [LARGE SCALE GENOMIC DNA]</scope>
    <source>
        <strain evidence="13 14">Pla2</strain>
    </source>
</reference>
<keyword evidence="6 12" id="KW-1133">Transmembrane helix</keyword>
<feature type="transmembrane region" description="Helical" evidence="12">
    <location>
        <begin position="372"/>
        <end position="390"/>
    </location>
</feature>
<dbReference type="NCBIfam" id="TIGR00813">
    <property type="entry name" value="sss"/>
    <property type="match status" value="1"/>
</dbReference>
<sequence>MSPIDVAVIVVYILGCTALGGWIGGRGDQGLKGYFLGERNMPAWAVMISIVATETSTVTFLSVPGEAYKGDFEFLQLPMGYIAGRMIIAAFLLPSYFRGQIETAYQVLGNRFGQATRRTASILFLVTRTLADGLRLFLAATVLAFVTGWPIVYAIIAVETATIVYTYLGGVKAVIWADVLQFTVYIVGALIALYVLVGKLPGGWNQLVDTASAAGKFRTFDFRFDLTKPYTFWAGLIGGMVLNTATHGADQMMVQRYLAARSQKQAAGALVASGFVVLAQFGLFLFIGVSLYVFFGQFPPASPLTKSDQAFSLFIVEYLPTGIKGMVVAAIFASAMGVLSGSLNASASTLINDLYRPISGDVDERRLMRLSRLATVAFGAVQASVAWWATGLESSVVTNALTIAGFTTGILLGLFVLGNLTRTVGQGAALTGMAAGVAAVSYAKFGTTLAWPWFALVGSTTTFLVGLAAGRIFPAARAVPASESLQPTS</sequence>
<evidence type="ECO:0000256" key="7">
    <source>
        <dbReference type="ARBA" id="ARBA00023053"/>
    </source>
</evidence>
<proteinExistence type="inferred from homology"/>
<feature type="transmembrane region" description="Helical" evidence="12">
    <location>
        <begin position="6"/>
        <end position="23"/>
    </location>
</feature>
<organism evidence="13 14">
    <name type="scientific">Paludisphaera mucosa</name>
    <dbReference type="NCBI Taxonomy" id="3030827"/>
    <lineage>
        <taxon>Bacteria</taxon>
        <taxon>Pseudomonadati</taxon>
        <taxon>Planctomycetota</taxon>
        <taxon>Planctomycetia</taxon>
        <taxon>Isosphaerales</taxon>
        <taxon>Isosphaeraceae</taxon>
        <taxon>Paludisphaera</taxon>
    </lineage>
</organism>
<evidence type="ECO:0000313" key="13">
    <source>
        <dbReference type="EMBL" id="MDG3007550.1"/>
    </source>
</evidence>
<keyword evidence="8" id="KW-0406">Ion transport</keyword>
<evidence type="ECO:0000256" key="6">
    <source>
        <dbReference type="ARBA" id="ARBA00022989"/>
    </source>
</evidence>
<dbReference type="PROSITE" id="PS50283">
    <property type="entry name" value="NA_SOLUT_SYMP_3"/>
    <property type="match status" value="1"/>
</dbReference>
<protein>
    <submittedName>
        <fullName evidence="13">Sodium:solute symporter</fullName>
    </submittedName>
</protein>
<feature type="transmembrane region" description="Helical" evidence="12">
    <location>
        <begin position="449"/>
        <end position="469"/>
    </location>
</feature>
<feature type="transmembrane region" description="Helical" evidence="12">
    <location>
        <begin position="270"/>
        <end position="295"/>
    </location>
</feature>
<dbReference type="EMBL" id="JARRAG010000002">
    <property type="protein sequence ID" value="MDG3007550.1"/>
    <property type="molecule type" value="Genomic_DNA"/>
</dbReference>
<keyword evidence="5 12" id="KW-0812">Transmembrane</keyword>
<evidence type="ECO:0000256" key="12">
    <source>
        <dbReference type="SAM" id="Phobius"/>
    </source>
</evidence>
<keyword evidence="3" id="KW-0813">Transport</keyword>
<keyword evidence="14" id="KW-1185">Reference proteome</keyword>
<dbReference type="PANTHER" id="PTHR42985:SF47">
    <property type="entry name" value="INTEGRAL MEMBRANE TRANSPORT PROTEIN"/>
    <property type="match status" value="1"/>
</dbReference>
<evidence type="ECO:0000256" key="8">
    <source>
        <dbReference type="ARBA" id="ARBA00023065"/>
    </source>
</evidence>
<evidence type="ECO:0000256" key="2">
    <source>
        <dbReference type="ARBA" id="ARBA00006434"/>
    </source>
</evidence>
<evidence type="ECO:0000256" key="10">
    <source>
        <dbReference type="ARBA" id="ARBA00023201"/>
    </source>
</evidence>
<comment type="caution">
    <text evidence="13">The sequence shown here is derived from an EMBL/GenBank/DDBJ whole genome shotgun (WGS) entry which is preliminary data.</text>
</comment>
<dbReference type="Proteomes" id="UP001216907">
    <property type="component" value="Unassembled WGS sequence"/>
</dbReference>
<keyword evidence="4" id="KW-1003">Cell membrane</keyword>
<evidence type="ECO:0000313" key="14">
    <source>
        <dbReference type="Proteomes" id="UP001216907"/>
    </source>
</evidence>
<feature type="transmembrane region" description="Helical" evidence="12">
    <location>
        <begin position="43"/>
        <end position="62"/>
    </location>
</feature>
<dbReference type="Pfam" id="PF00474">
    <property type="entry name" value="SSF"/>
    <property type="match status" value="1"/>
</dbReference>
<evidence type="ECO:0000256" key="11">
    <source>
        <dbReference type="RuleBase" id="RU362091"/>
    </source>
</evidence>
<name>A0ABT6FJ23_9BACT</name>
<dbReference type="InterPro" id="IPR001734">
    <property type="entry name" value="Na/solute_symporter"/>
</dbReference>
<comment type="similarity">
    <text evidence="2 11">Belongs to the sodium:solute symporter (SSF) (TC 2.A.21) family.</text>
</comment>
<feature type="transmembrane region" description="Helical" evidence="12">
    <location>
        <begin position="175"/>
        <end position="197"/>
    </location>
</feature>
<keyword evidence="7" id="KW-0915">Sodium</keyword>
<dbReference type="InterPro" id="IPR038377">
    <property type="entry name" value="Na/Glc_symporter_sf"/>
</dbReference>
<evidence type="ECO:0000256" key="4">
    <source>
        <dbReference type="ARBA" id="ARBA00022475"/>
    </source>
</evidence>
<comment type="subcellular location">
    <subcellularLocation>
        <location evidence="1">Cell membrane</location>
        <topology evidence="1">Multi-pass membrane protein</topology>
    </subcellularLocation>
</comment>
<feature type="transmembrane region" description="Helical" evidence="12">
    <location>
        <begin position="326"/>
        <end position="351"/>
    </location>
</feature>
<evidence type="ECO:0000256" key="3">
    <source>
        <dbReference type="ARBA" id="ARBA00022448"/>
    </source>
</evidence>
<dbReference type="PANTHER" id="PTHR42985">
    <property type="entry name" value="SODIUM-COUPLED MONOCARBOXYLATE TRANSPORTER"/>
    <property type="match status" value="1"/>
</dbReference>
<evidence type="ECO:0000256" key="1">
    <source>
        <dbReference type="ARBA" id="ARBA00004651"/>
    </source>
</evidence>
<dbReference type="InterPro" id="IPR051163">
    <property type="entry name" value="Sodium:Solute_Symporter_SSF"/>
</dbReference>
<keyword evidence="9 12" id="KW-0472">Membrane</keyword>
<dbReference type="RefSeq" id="WP_277863828.1">
    <property type="nucleotide sequence ID" value="NZ_JARRAG010000002.1"/>
</dbReference>
<keyword evidence="10" id="KW-0739">Sodium transport</keyword>
<evidence type="ECO:0000256" key="9">
    <source>
        <dbReference type="ARBA" id="ARBA00023136"/>
    </source>
</evidence>
<dbReference type="Gene3D" id="1.20.1730.10">
    <property type="entry name" value="Sodium/glucose cotransporter"/>
    <property type="match status" value="1"/>
</dbReference>
<feature type="transmembrane region" description="Helical" evidence="12">
    <location>
        <begin position="230"/>
        <end position="249"/>
    </location>
</feature>
<feature type="transmembrane region" description="Helical" evidence="12">
    <location>
        <begin position="424"/>
        <end position="443"/>
    </location>
</feature>
<gene>
    <name evidence="13" type="ORF">PZE19_27625</name>
</gene>
<evidence type="ECO:0000256" key="5">
    <source>
        <dbReference type="ARBA" id="ARBA00022692"/>
    </source>
</evidence>
<dbReference type="CDD" id="cd11493">
    <property type="entry name" value="SLC5sbd_NIS-like_u1"/>
    <property type="match status" value="1"/>
</dbReference>
<feature type="transmembrane region" description="Helical" evidence="12">
    <location>
        <begin position="82"/>
        <end position="99"/>
    </location>
</feature>
<feature type="transmembrane region" description="Helical" evidence="12">
    <location>
        <begin position="396"/>
        <end position="417"/>
    </location>
</feature>
<accession>A0ABT6FJ23</accession>